<reference evidence="5" key="1">
    <citation type="submission" date="2023-06" db="EMBL/GenBank/DDBJ databases">
        <title>A Treasure from Seagulls: Isolation and Description of Aciduricobacillus qingdaonensis gen. nov., sp. nov., a Rare Obligately Uric Acid-utilizing Member in the Family Bacillaceae.</title>
        <authorList>
            <person name="Liu W."/>
            <person name="Wang B."/>
        </authorList>
    </citation>
    <scope>NUCLEOTIDE SEQUENCE</scope>
    <source>
        <strain evidence="5">44XB</strain>
    </source>
</reference>
<evidence type="ECO:0000259" key="4">
    <source>
        <dbReference type="Pfam" id="PF07007"/>
    </source>
</evidence>
<evidence type="ECO:0000313" key="6">
    <source>
        <dbReference type="Proteomes" id="UP001180087"/>
    </source>
</evidence>
<feature type="compositionally biased region" description="Low complexity" evidence="3">
    <location>
        <begin position="191"/>
        <end position="206"/>
    </location>
</feature>
<dbReference type="Proteomes" id="UP001180087">
    <property type="component" value="Chromosome"/>
</dbReference>
<dbReference type="Pfam" id="PF07007">
    <property type="entry name" value="LprI"/>
    <property type="match status" value="1"/>
</dbReference>
<accession>A0ABY9KWM0</accession>
<keyword evidence="1" id="KW-0802">TPR repeat</keyword>
<dbReference type="Gene3D" id="1.20.1270.180">
    <property type="match status" value="1"/>
</dbReference>
<dbReference type="RefSeq" id="WP_348028961.1">
    <property type="nucleotide sequence ID" value="NZ_CP129113.1"/>
</dbReference>
<feature type="region of interest" description="Disordered" evidence="3">
    <location>
        <begin position="171"/>
        <end position="206"/>
    </location>
</feature>
<dbReference type="EMBL" id="CP129113">
    <property type="protein sequence ID" value="WLV25178.1"/>
    <property type="molecule type" value="Genomic_DNA"/>
</dbReference>
<feature type="coiled-coil region" evidence="2">
    <location>
        <begin position="103"/>
        <end position="137"/>
    </location>
</feature>
<keyword evidence="2" id="KW-0175">Coiled coil</keyword>
<evidence type="ECO:0000256" key="2">
    <source>
        <dbReference type="SAM" id="Coils"/>
    </source>
</evidence>
<dbReference type="PROSITE" id="PS50005">
    <property type="entry name" value="TPR"/>
    <property type="match status" value="1"/>
</dbReference>
<evidence type="ECO:0000256" key="1">
    <source>
        <dbReference type="PROSITE-ProRule" id="PRU00339"/>
    </source>
</evidence>
<dbReference type="PANTHER" id="PTHR39176:SF1">
    <property type="entry name" value="PERIPLASMIC PROTEIN"/>
    <property type="match status" value="1"/>
</dbReference>
<feature type="compositionally biased region" description="Basic and acidic residues" evidence="3">
    <location>
        <begin position="171"/>
        <end position="190"/>
    </location>
</feature>
<dbReference type="PROSITE" id="PS51257">
    <property type="entry name" value="PROKAR_LIPOPROTEIN"/>
    <property type="match status" value="1"/>
</dbReference>
<name>A0ABY9KWM0_9BACI</name>
<keyword evidence="6" id="KW-1185">Reference proteome</keyword>
<proteinExistence type="predicted"/>
<feature type="domain" description="Lysozyme inhibitor LprI-like N-terminal" evidence="4">
    <location>
        <begin position="244"/>
        <end position="318"/>
    </location>
</feature>
<gene>
    <name evidence="5" type="ORF">QR721_02815</name>
</gene>
<dbReference type="InterPro" id="IPR009739">
    <property type="entry name" value="LprI-like_N"/>
</dbReference>
<dbReference type="PANTHER" id="PTHR39176">
    <property type="entry name" value="PERIPLASMIC PROTEIN-RELATED"/>
    <property type="match status" value="1"/>
</dbReference>
<sequence>MRKILATALAPLLLVGCSTGTYEKMMEQGETALQNGKYEKALASFELARDEKPKDEKAKTYTDNLTEFIDIQKLQDEGEFAKAQEKADLLLKEDLPADLKKDLQDLEKQSKDAKVAVEGVESRLDSIKRLVDKEETDKAEKGLDKLKQSAEWKDYGSHFDKQLASIEESLEAAKDGKQRAAKEEQDRVAETTKQQQQVAAAQKSESSAKTSTYYYQRLAALDDETSNMEYHDNNGGSLEVPKEVYRRWDAALNEIYGELEKQLPAGEMETLRQRQRNWINERDAQAEQAAANVEDEYFAPSQRLYTLKEATKERCYELVNLYMR</sequence>
<evidence type="ECO:0000313" key="5">
    <source>
        <dbReference type="EMBL" id="WLV25178.1"/>
    </source>
</evidence>
<evidence type="ECO:0000256" key="3">
    <source>
        <dbReference type="SAM" id="MobiDB-lite"/>
    </source>
</evidence>
<feature type="repeat" description="TPR" evidence="1">
    <location>
        <begin position="22"/>
        <end position="55"/>
    </location>
</feature>
<protein>
    <recommendedName>
        <fullName evidence="4">Lysozyme inhibitor LprI-like N-terminal domain-containing protein</fullName>
    </recommendedName>
</protein>
<organism evidence="5 6">
    <name type="scientific">Aciduricibacillus chroicocephali</name>
    <dbReference type="NCBI Taxonomy" id="3054939"/>
    <lineage>
        <taxon>Bacteria</taxon>
        <taxon>Bacillati</taxon>
        <taxon>Bacillota</taxon>
        <taxon>Bacilli</taxon>
        <taxon>Bacillales</taxon>
        <taxon>Bacillaceae</taxon>
        <taxon>Aciduricibacillus</taxon>
    </lineage>
</organism>
<dbReference type="InterPro" id="IPR019734">
    <property type="entry name" value="TPR_rpt"/>
</dbReference>